<keyword evidence="1" id="KW-0732">Signal</keyword>
<dbReference type="AlphaFoldDB" id="A0A1I5TRI2"/>
<evidence type="ECO:0000256" key="1">
    <source>
        <dbReference type="SAM" id="SignalP"/>
    </source>
</evidence>
<gene>
    <name evidence="2" type="ORF">SAMN05444277_102235</name>
</gene>
<organism evidence="2 3">
    <name type="scientific">Parafilimonas terrae</name>
    <dbReference type="NCBI Taxonomy" id="1465490"/>
    <lineage>
        <taxon>Bacteria</taxon>
        <taxon>Pseudomonadati</taxon>
        <taxon>Bacteroidota</taxon>
        <taxon>Chitinophagia</taxon>
        <taxon>Chitinophagales</taxon>
        <taxon>Chitinophagaceae</taxon>
        <taxon>Parafilimonas</taxon>
    </lineage>
</organism>
<accession>A0A1I5TRI2</accession>
<dbReference type="InterPro" id="IPR050261">
    <property type="entry name" value="FrsA_esterase"/>
</dbReference>
<sequence>MKKYYLLLLLLTGAFVSKNFAQQNSDDAYTKPLVDVLHAVEQRFNISIRYPDSLVNGKTLTYADWRFRADIDETLNNILTPLDLVAAKTDPGKYKIKAYEYYRTSVEDGKAKLEYLSSKYHDKQSWELRKDSLRGCMLSALQLSPMPPKPTTAPIISNKRKLDGYSIENIAFEVLPGVYICGSLYQPINIKGKIPVVLCPDGHFGGHRYRPDCQRRCAMLAKMGCMAISYDLFAWNESLLQFNEADHRRPLAMTVQALSSMRILDYMLALKNADTNRVAINGASGGGSQTMLITALDDRIKLSAPIAMLSCYMYGGCPCESGQPVHLCGGGTDNPELAAMAAPRPQLIVSDGGDWTDHVPQIEFPYLQKIYGYYNAAGNVENNHFADEGHDYGPNKRQAMYHFIAKHFKLDSTKLLDASGNFNEHGITIEDKKALYVFGDNGERLPANAIHGYDKLEMIFNELKKQ</sequence>
<evidence type="ECO:0008006" key="4">
    <source>
        <dbReference type="Google" id="ProtNLM"/>
    </source>
</evidence>
<dbReference type="EMBL" id="FOXQ01000002">
    <property type="protein sequence ID" value="SFP84946.1"/>
    <property type="molecule type" value="Genomic_DNA"/>
</dbReference>
<dbReference type="SUPFAM" id="SSF53474">
    <property type="entry name" value="alpha/beta-Hydrolases"/>
    <property type="match status" value="1"/>
</dbReference>
<dbReference type="Proteomes" id="UP000199031">
    <property type="component" value="Unassembled WGS sequence"/>
</dbReference>
<keyword evidence="3" id="KW-1185">Reference proteome</keyword>
<proteinExistence type="predicted"/>
<dbReference type="PANTHER" id="PTHR22946:SF8">
    <property type="entry name" value="ACETYL XYLAN ESTERASE DOMAIN-CONTAINING PROTEIN"/>
    <property type="match status" value="1"/>
</dbReference>
<dbReference type="STRING" id="1465490.SAMN05444277_102235"/>
<name>A0A1I5TRI2_9BACT</name>
<dbReference type="ESTHER" id="9bact-a0a1i5tri2">
    <property type="family name" value="Pectin_methylesterase"/>
</dbReference>
<dbReference type="OrthoDB" id="3668964at2"/>
<evidence type="ECO:0000313" key="3">
    <source>
        <dbReference type="Proteomes" id="UP000199031"/>
    </source>
</evidence>
<feature type="chain" id="PRO_5011785457" description="Acetyl xylan esterase (AXE1)" evidence="1">
    <location>
        <begin position="22"/>
        <end position="466"/>
    </location>
</feature>
<dbReference type="Gene3D" id="3.40.50.1820">
    <property type="entry name" value="alpha/beta hydrolase"/>
    <property type="match status" value="1"/>
</dbReference>
<dbReference type="InterPro" id="IPR029058">
    <property type="entry name" value="AB_hydrolase_fold"/>
</dbReference>
<protein>
    <recommendedName>
        <fullName evidence="4">Acetyl xylan esterase (AXE1)</fullName>
    </recommendedName>
</protein>
<reference evidence="2 3" key="1">
    <citation type="submission" date="2016-10" db="EMBL/GenBank/DDBJ databases">
        <authorList>
            <person name="de Groot N.N."/>
        </authorList>
    </citation>
    <scope>NUCLEOTIDE SEQUENCE [LARGE SCALE GENOMIC DNA]</scope>
    <source>
        <strain evidence="2 3">DSM 28286</strain>
    </source>
</reference>
<dbReference type="RefSeq" id="WP_090655906.1">
    <property type="nucleotide sequence ID" value="NZ_FOXQ01000002.1"/>
</dbReference>
<evidence type="ECO:0000313" key="2">
    <source>
        <dbReference type="EMBL" id="SFP84946.1"/>
    </source>
</evidence>
<dbReference type="PANTHER" id="PTHR22946">
    <property type="entry name" value="DIENELACTONE HYDROLASE DOMAIN-CONTAINING PROTEIN-RELATED"/>
    <property type="match status" value="1"/>
</dbReference>
<feature type="signal peptide" evidence="1">
    <location>
        <begin position="1"/>
        <end position="21"/>
    </location>
</feature>